<proteinExistence type="predicted"/>
<reference evidence="2 3" key="1">
    <citation type="journal article" date="2008" name="Science">
        <title>The Physcomitrella genome reveals evolutionary insights into the conquest of land by plants.</title>
        <authorList>
            <person name="Rensing S."/>
            <person name="Lang D."/>
            <person name="Zimmer A."/>
            <person name="Terry A."/>
            <person name="Salamov A."/>
            <person name="Shapiro H."/>
            <person name="Nishiyama T."/>
            <person name="Perroud P.-F."/>
            <person name="Lindquist E."/>
            <person name="Kamisugi Y."/>
            <person name="Tanahashi T."/>
            <person name="Sakakibara K."/>
            <person name="Fujita T."/>
            <person name="Oishi K."/>
            <person name="Shin-I T."/>
            <person name="Kuroki Y."/>
            <person name="Toyoda A."/>
            <person name="Suzuki Y."/>
            <person name="Hashimoto A."/>
            <person name="Yamaguchi K."/>
            <person name="Sugano A."/>
            <person name="Kohara Y."/>
            <person name="Fujiyama A."/>
            <person name="Anterola A."/>
            <person name="Aoki S."/>
            <person name="Ashton N."/>
            <person name="Barbazuk W.B."/>
            <person name="Barker E."/>
            <person name="Bennetzen J."/>
            <person name="Bezanilla M."/>
            <person name="Blankenship R."/>
            <person name="Cho S.H."/>
            <person name="Dutcher S."/>
            <person name="Estelle M."/>
            <person name="Fawcett J.A."/>
            <person name="Gundlach H."/>
            <person name="Hanada K."/>
            <person name="Heyl A."/>
            <person name="Hicks K.A."/>
            <person name="Hugh J."/>
            <person name="Lohr M."/>
            <person name="Mayer K."/>
            <person name="Melkozernov A."/>
            <person name="Murata T."/>
            <person name="Nelson D."/>
            <person name="Pils B."/>
            <person name="Prigge M."/>
            <person name="Reiss B."/>
            <person name="Renner T."/>
            <person name="Rombauts S."/>
            <person name="Rushton P."/>
            <person name="Sanderfoot A."/>
            <person name="Schween G."/>
            <person name="Shiu S.-H."/>
            <person name="Stueber K."/>
            <person name="Theodoulou F.L."/>
            <person name="Tu H."/>
            <person name="Van de Peer Y."/>
            <person name="Verrier P.J."/>
            <person name="Waters E."/>
            <person name="Wood A."/>
            <person name="Yang L."/>
            <person name="Cove D."/>
            <person name="Cuming A."/>
            <person name="Hasebe M."/>
            <person name="Lucas S."/>
            <person name="Mishler D.B."/>
            <person name="Reski R."/>
            <person name="Grigoriev I."/>
            <person name="Quatrano R.S."/>
            <person name="Boore J.L."/>
        </authorList>
    </citation>
    <scope>NUCLEOTIDE SEQUENCE [LARGE SCALE GENOMIC DNA]</scope>
    <source>
        <strain evidence="2 3">cv. Gransden 2004</strain>
    </source>
</reference>
<name>A0A7I4EJM1_PHYPA</name>
<sequence>MCLDGHLQRCPRGSWMHCRPWEYATHLRFPRFLRVRSELEEHGGEVKFYTRGPYYTLPTVLRAYNAATDAEALTLRRPRRPSSMSAPGSAFGFGAKGRASIGSR</sequence>
<evidence type="ECO:0000256" key="1">
    <source>
        <dbReference type="SAM" id="MobiDB-lite"/>
    </source>
</evidence>
<feature type="region of interest" description="Disordered" evidence="1">
    <location>
        <begin position="77"/>
        <end position="104"/>
    </location>
</feature>
<dbReference type="EnsemblPlants" id="Pp3c9_22370V3.2">
    <property type="protein sequence ID" value="Pp3c9_22370V3.2"/>
    <property type="gene ID" value="Pp3c9_22370"/>
</dbReference>
<accession>A0A7I4EJM1</accession>
<dbReference type="EMBL" id="ABEU02000009">
    <property type="status" value="NOT_ANNOTATED_CDS"/>
    <property type="molecule type" value="Genomic_DNA"/>
</dbReference>
<evidence type="ECO:0000313" key="3">
    <source>
        <dbReference type="Proteomes" id="UP000006727"/>
    </source>
</evidence>
<dbReference type="AlphaFoldDB" id="A0A7I4EJM1"/>
<dbReference type="Gramene" id="Pp3c9_22370V3.2">
    <property type="protein sequence ID" value="Pp3c9_22370V3.2"/>
    <property type="gene ID" value="Pp3c9_22370"/>
</dbReference>
<protein>
    <submittedName>
        <fullName evidence="2">Uncharacterized protein</fullName>
    </submittedName>
</protein>
<organism evidence="2 3">
    <name type="scientific">Physcomitrium patens</name>
    <name type="common">Spreading-leaved earth moss</name>
    <name type="synonym">Physcomitrella patens</name>
    <dbReference type="NCBI Taxonomy" id="3218"/>
    <lineage>
        <taxon>Eukaryota</taxon>
        <taxon>Viridiplantae</taxon>
        <taxon>Streptophyta</taxon>
        <taxon>Embryophyta</taxon>
        <taxon>Bryophyta</taxon>
        <taxon>Bryophytina</taxon>
        <taxon>Bryopsida</taxon>
        <taxon>Funariidae</taxon>
        <taxon>Funariales</taxon>
        <taxon>Funariaceae</taxon>
        <taxon>Physcomitrium</taxon>
    </lineage>
</organism>
<reference evidence="2 3" key="2">
    <citation type="journal article" date="2018" name="Plant J.">
        <title>The Physcomitrella patens chromosome-scale assembly reveals moss genome structure and evolution.</title>
        <authorList>
            <person name="Lang D."/>
            <person name="Ullrich K.K."/>
            <person name="Murat F."/>
            <person name="Fuchs J."/>
            <person name="Jenkins J."/>
            <person name="Haas F.B."/>
            <person name="Piednoel M."/>
            <person name="Gundlach H."/>
            <person name="Van Bel M."/>
            <person name="Meyberg R."/>
            <person name="Vives C."/>
            <person name="Morata J."/>
            <person name="Symeonidi A."/>
            <person name="Hiss M."/>
            <person name="Muchero W."/>
            <person name="Kamisugi Y."/>
            <person name="Saleh O."/>
            <person name="Blanc G."/>
            <person name="Decker E.L."/>
            <person name="van Gessel N."/>
            <person name="Grimwood J."/>
            <person name="Hayes R.D."/>
            <person name="Graham S.W."/>
            <person name="Gunter L.E."/>
            <person name="McDaniel S.F."/>
            <person name="Hoernstein S.N.W."/>
            <person name="Larsson A."/>
            <person name="Li F.W."/>
            <person name="Perroud P.F."/>
            <person name="Phillips J."/>
            <person name="Ranjan P."/>
            <person name="Rokshar D.S."/>
            <person name="Rothfels C.J."/>
            <person name="Schneider L."/>
            <person name="Shu S."/>
            <person name="Stevenson D.W."/>
            <person name="Thummler F."/>
            <person name="Tillich M."/>
            <person name="Villarreal Aguilar J.C."/>
            <person name="Widiez T."/>
            <person name="Wong G.K."/>
            <person name="Wymore A."/>
            <person name="Zhang Y."/>
            <person name="Zimmer A.D."/>
            <person name="Quatrano R.S."/>
            <person name="Mayer K.F.X."/>
            <person name="Goodstein D."/>
            <person name="Casacuberta J.M."/>
            <person name="Vandepoele K."/>
            <person name="Reski R."/>
            <person name="Cuming A.C."/>
            <person name="Tuskan G.A."/>
            <person name="Maumus F."/>
            <person name="Salse J."/>
            <person name="Schmutz J."/>
            <person name="Rensing S.A."/>
        </authorList>
    </citation>
    <scope>NUCLEOTIDE SEQUENCE [LARGE SCALE GENOMIC DNA]</scope>
    <source>
        <strain evidence="2 3">cv. Gransden 2004</strain>
    </source>
</reference>
<keyword evidence="3" id="KW-1185">Reference proteome</keyword>
<reference evidence="2" key="3">
    <citation type="submission" date="2020-12" db="UniProtKB">
        <authorList>
            <consortium name="EnsemblPlants"/>
        </authorList>
    </citation>
    <scope>IDENTIFICATION</scope>
</reference>
<dbReference type="Proteomes" id="UP000006727">
    <property type="component" value="Chromosome 9"/>
</dbReference>
<evidence type="ECO:0000313" key="2">
    <source>
        <dbReference type="EnsemblPlants" id="Pp3c9_22370V3.2"/>
    </source>
</evidence>